<dbReference type="OrthoDB" id="1491336at2"/>
<evidence type="ECO:0000313" key="3">
    <source>
        <dbReference type="Proteomes" id="UP000253919"/>
    </source>
</evidence>
<dbReference type="InterPro" id="IPR051043">
    <property type="entry name" value="Sulfatase_Mod_Factor_Kinase"/>
</dbReference>
<evidence type="ECO:0000313" key="2">
    <source>
        <dbReference type="EMBL" id="RDC64155.1"/>
    </source>
</evidence>
<dbReference type="InterPro" id="IPR005532">
    <property type="entry name" value="SUMF_dom"/>
</dbReference>
<evidence type="ECO:0000259" key="1">
    <source>
        <dbReference type="Pfam" id="PF03781"/>
    </source>
</evidence>
<dbReference type="InterPro" id="IPR042095">
    <property type="entry name" value="SUMF_sf"/>
</dbReference>
<dbReference type="EMBL" id="QASA01000001">
    <property type="protein sequence ID" value="RDC64155.1"/>
    <property type="molecule type" value="Genomic_DNA"/>
</dbReference>
<dbReference type="InterPro" id="IPR016187">
    <property type="entry name" value="CTDL_fold"/>
</dbReference>
<dbReference type="PANTHER" id="PTHR23150:SF19">
    <property type="entry name" value="FORMYLGLYCINE-GENERATING ENZYME"/>
    <property type="match status" value="1"/>
</dbReference>
<organism evidence="2 3">
    <name type="scientific">Adhaeribacter pallidiroseus</name>
    <dbReference type="NCBI Taxonomy" id="2072847"/>
    <lineage>
        <taxon>Bacteria</taxon>
        <taxon>Pseudomonadati</taxon>
        <taxon>Bacteroidota</taxon>
        <taxon>Cytophagia</taxon>
        <taxon>Cytophagales</taxon>
        <taxon>Hymenobacteraceae</taxon>
        <taxon>Adhaeribacter</taxon>
    </lineage>
</organism>
<dbReference type="SUPFAM" id="SSF56436">
    <property type="entry name" value="C-type lectin-like"/>
    <property type="match status" value="1"/>
</dbReference>
<dbReference type="PANTHER" id="PTHR23150">
    <property type="entry name" value="SULFATASE MODIFYING FACTOR 1, 2"/>
    <property type="match status" value="1"/>
</dbReference>
<proteinExistence type="predicted"/>
<name>A0A369QKI3_9BACT</name>
<dbReference type="GO" id="GO:0120147">
    <property type="term" value="F:formylglycine-generating oxidase activity"/>
    <property type="evidence" value="ECO:0007669"/>
    <property type="project" value="TreeGrafter"/>
</dbReference>
<sequence length="281" mass="31507">MSIHQHKFSIKPIVRLGLILLLLPIKLVAQPVTFTNTFGMEFVLIQPGSMVVGKFQPGTGEPPKEKLNRPTLPASAYKTAAEMAHKAFRPGFTVNLNQPYYIGKFEVTQEQWQKIMGTNPAFFKKDKVKDNNAQHPVENITWQDAQAFVQKLNAQDKQHTYRLPTEFEWEYAARAGAKEDIPWSEINEVAVLGGTTTSPVGQKKPNAWGVYDMLGNVWEWMQDYYNEKIFADPVPPRAGKEHVLKGASFTGDVKNATYMTHAAGPGNGFDAGVRLVMEARK</sequence>
<accession>A0A369QKI3</accession>
<gene>
    <name evidence="2" type="ORF">AHMF7616_02766</name>
</gene>
<dbReference type="Gene3D" id="3.90.1580.10">
    <property type="entry name" value="paralog of FGE (formylglycine-generating enzyme)"/>
    <property type="match status" value="1"/>
</dbReference>
<feature type="domain" description="Sulfatase-modifying factor enzyme-like" evidence="1">
    <location>
        <begin position="87"/>
        <end position="275"/>
    </location>
</feature>
<comment type="caution">
    <text evidence="2">The sequence shown here is derived from an EMBL/GenBank/DDBJ whole genome shotgun (WGS) entry which is preliminary data.</text>
</comment>
<reference evidence="2 3" key="1">
    <citation type="submission" date="2018-04" db="EMBL/GenBank/DDBJ databases">
        <title>Adhaeribacter sp. HMF7616 genome sequencing and assembly.</title>
        <authorList>
            <person name="Kang H."/>
            <person name="Kang J."/>
            <person name="Cha I."/>
            <person name="Kim H."/>
            <person name="Joh K."/>
        </authorList>
    </citation>
    <scope>NUCLEOTIDE SEQUENCE [LARGE SCALE GENOMIC DNA]</scope>
    <source>
        <strain evidence="2 3">HMF7616</strain>
    </source>
</reference>
<keyword evidence="3" id="KW-1185">Reference proteome</keyword>
<dbReference type="Pfam" id="PF03781">
    <property type="entry name" value="FGE-sulfatase"/>
    <property type="match status" value="1"/>
</dbReference>
<dbReference type="AlphaFoldDB" id="A0A369QKI3"/>
<dbReference type="Proteomes" id="UP000253919">
    <property type="component" value="Unassembled WGS sequence"/>
</dbReference>
<protein>
    <recommendedName>
        <fullName evidence="1">Sulfatase-modifying factor enzyme-like domain-containing protein</fullName>
    </recommendedName>
</protein>